<evidence type="ECO:0000313" key="3">
    <source>
        <dbReference type="EMBL" id="PPQ78306.1"/>
    </source>
</evidence>
<feature type="region of interest" description="Disordered" evidence="1">
    <location>
        <begin position="385"/>
        <end position="408"/>
    </location>
</feature>
<feature type="region of interest" description="Disordered" evidence="1">
    <location>
        <begin position="512"/>
        <end position="645"/>
    </location>
</feature>
<feature type="compositionally biased region" description="Basic and acidic residues" evidence="1">
    <location>
        <begin position="559"/>
        <end position="576"/>
    </location>
</feature>
<dbReference type="InParanoid" id="A0A409WIF6"/>
<dbReference type="SUPFAM" id="SSF51197">
    <property type="entry name" value="Clavaminate synthase-like"/>
    <property type="match status" value="1"/>
</dbReference>
<evidence type="ECO:0000256" key="1">
    <source>
        <dbReference type="SAM" id="MobiDB-lite"/>
    </source>
</evidence>
<feature type="domain" description="JmjC" evidence="2">
    <location>
        <begin position="827"/>
        <end position="1002"/>
    </location>
</feature>
<evidence type="ECO:0000259" key="2">
    <source>
        <dbReference type="PROSITE" id="PS51184"/>
    </source>
</evidence>
<feature type="non-terminal residue" evidence="3">
    <location>
        <position position="1"/>
    </location>
</feature>
<feature type="compositionally biased region" description="Low complexity" evidence="1">
    <location>
        <begin position="626"/>
        <end position="645"/>
    </location>
</feature>
<keyword evidence="4" id="KW-1185">Reference proteome</keyword>
<dbReference type="AlphaFoldDB" id="A0A409WIF6"/>
<comment type="caution">
    <text evidence="3">The sequence shown here is derived from an EMBL/GenBank/DDBJ whole genome shotgun (WGS) entry which is preliminary data.</text>
</comment>
<reference evidence="3 4" key="1">
    <citation type="journal article" date="2018" name="Evol. Lett.">
        <title>Horizontal gene cluster transfer increased hallucinogenic mushroom diversity.</title>
        <authorList>
            <person name="Reynolds H.T."/>
            <person name="Vijayakumar V."/>
            <person name="Gluck-Thaler E."/>
            <person name="Korotkin H.B."/>
            <person name="Matheny P.B."/>
            <person name="Slot J.C."/>
        </authorList>
    </citation>
    <scope>NUCLEOTIDE SEQUENCE [LARGE SCALE GENOMIC DNA]</scope>
    <source>
        <strain evidence="3 4">2629</strain>
    </source>
</reference>
<evidence type="ECO:0000313" key="4">
    <source>
        <dbReference type="Proteomes" id="UP000284842"/>
    </source>
</evidence>
<gene>
    <name evidence="3" type="ORF">CVT24_006482</name>
</gene>
<organism evidence="3 4">
    <name type="scientific">Panaeolus cyanescens</name>
    <dbReference type="NCBI Taxonomy" id="181874"/>
    <lineage>
        <taxon>Eukaryota</taxon>
        <taxon>Fungi</taxon>
        <taxon>Dikarya</taxon>
        <taxon>Basidiomycota</taxon>
        <taxon>Agaricomycotina</taxon>
        <taxon>Agaricomycetes</taxon>
        <taxon>Agaricomycetidae</taxon>
        <taxon>Agaricales</taxon>
        <taxon>Agaricineae</taxon>
        <taxon>Galeropsidaceae</taxon>
        <taxon>Panaeolus</taxon>
    </lineage>
</organism>
<protein>
    <recommendedName>
        <fullName evidence="2">JmjC domain-containing protein</fullName>
    </recommendedName>
</protein>
<name>A0A409WIF6_9AGAR</name>
<dbReference type="InterPro" id="IPR003347">
    <property type="entry name" value="JmjC_dom"/>
</dbReference>
<feature type="compositionally biased region" description="Acidic residues" evidence="1">
    <location>
        <begin position="544"/>
        <end position="558"/>
    </location>
</feature>
<proteinExistence type="predicted"/>
<feature type="compositionally biased region" description="Basic and acidic residues" evidence="1">
    <location>
        <begin position="585"/>
        <end position="597"/>
    </location>
</feature>
<dbReference type="Proteomes" id="UP000284842">
    <property type="component" value="Unassembled WGS sequence"/>
</dbReference>
<dbReference type="PROSITE" id="PS51184">
    <property type="entry name" value="JMJC"/>
    <property type="match status" value="1"/>
</dbReference>
<dbReference type="EMBL" id="NHTK01005468">
    <property type="protein sequence ID" value="PPQ78306.1"/>
    <property type="molecule type" value="Genomic_DNA"/>
</dbReference>
<accession>A0A409WIF6</accession>
<feature type="compositionally biased region" description="Basic and acidic residues" evidence="1">
    <location>
        <begin position="512"/>
        <end position="525"/>
    </location>
</feature>
<feature type="region of interest" description="Disordered" evidence="1">
    <location>
        <begin position="432"/>
        <end position="480"/>
    </location>
</feature>
<dbReference type="OrthoDB" id="3021222at2759"/>
<sequence length="1233" mass="137944">KLAFYLTNAVELQSSGVVIHRKKAQRLKDYPWRTSFLEDVEDLSSVFDDKERAETPLATQFLSNLAHFEARLFSESVHVNDSDLVALRDAVSYTTYHSASEVLPWPKSKDHRRYGNLCSILTGYRVAEMFLKSAALVRPRQEIHGRTELIGHDTVYSKAWKQMWDLESLVQNFSSLFASKPNEDSILPKDAISDTRLYHLHNITRYATSIKSANIAFNFSMAAAHAHYLATQKFVGCIPDLPEQAQDFFQAISQTTSHPTAISGNEAKILKNLAEESDINNLRTPLELAIHVTPLALLLPKDLCKASISRVFILEAAMALGNQTLAEVLVLEDLTREALLKIIAGRETVSFALYNLSRQLSQHLPTCVLEPKFKSWFTLKSHGGPCPQPSTSSSIVENPKMNDGSGAPLDFSVAPQVTGQPIQHATNANANPALGVHQSPFDISGSKPVGDSEPPLSGSSQMSPPPDACIGDGPNTSVNTVTRAVDPKFIQTVHKEVMGADDTSAMEIDHEDQFPAQTSRERGQDDGYGIPGTYPSDVGSMDGDNSDDKDREEEIEEMDANKMVEDARSEGQHEDDNMKDDENDDRSLQSDEYNDNKTEEEEDDKKTGARKITIPNRGPRRRSTRSKASSKVPPSKASGKAAVSSKISVNNTVKQVVNVPIPSVSAIVPQEIYIDDDAEDNSAPKLCISDIVVRHSSSRSYTLYGPNVSTTFYYQAVAHFKTELAHQERLLDALENFYEGGLPLHIAKPDDSCFKILSRAEFEMLRPSEVQRLLQQHCLVIPDYTTTRHEWTEEGLRSLAPLTRTTTIQDLSQKPGKNGYNNRHRIGTLRDMLDATRNPEGKILNGLYFPGERLGDVDYPFSSELFAWRMTESRADCSSDGERPVSTLRWGLAATSGARHGWHVDSNGLGTYIDFFGLKLWCVAAGADLSRTRVFLDKFDTDEVSSSLGRIEGILCVPGMRLIMPPRVLHSVVTIQHAICHGGHFYSLHLMHRTLCALIHILVTGDVITNNDHTSSPLLLRRMLAFCHEVWIRSRKARHEPYVSEHSIILTEFHGFLNFMALINIHIFGDALDVRHYQTPRSISPKDDQYIMHFRGMAINMALWFARQYMILDRKTHQELDPLSDVIFPHLARQGRALIKYKQNAASKVPSEVEFSHVEIEAHLSDIFARHSIIETAWNAAEEGDSLDWPSDRPLDIIARTHPLPENANLDRIKNYVEAGAPSSNRKRKYEQL</sequence>